<proteinExistence type="inferred from homology"/>
<comment type="similarity">
    <text evidence="8">Belongs to the binding-protein-dependent transport system permease family. LivHM subfamily.</text>
</comment>
<feature type="transmembrane region" description="Helical" evidence="9">
    <location>
        <begin position="6"/>
        <end position="28"/>
    </location>
</feature>
<name>A0ABX1TN26_9GAMM</name>
<evidence type="ECO:0000256" key="4">
    <source>
        <dbReference type="ARBA" id="ARBA00022692"/>
    </source>
</evidence>
<gene>
    <name evidence="10" type="ORF">E4P82_08955</name>
</gene>
<dbReference type="Pfam" id="PF02653">
    <property type="entry name" value="BPD_transp_2"/>
    <property type="match status" value="1"/>
</dbReference>
<comment type="caution">
    <text evidence="10">The sequence shown here is derived from an EMBL/GenBank/DDBJ whole genome shotgun (WGS) entry which is preliminary data.</text>
</comment>
<protein>
    <submittedName>
        <fullName evidence="10">Branched-chain amino acid ABC transporter permease</fullName>
    </submittedName>
</protein>
<dbReference type="Proteomes" id="UP000760480">
    <property type="component" value="Unassembled WGS sequence"/>
</dbReference>
<evidence type="ECO:0000256" key="3">
    <source>
        <dbReference type="ARBA" id="ARBA00022475"/>
    </source>
</evidence>
<dbReference type="InterPro" id="IPR001851">
    <property type="entry name" value="ABC_transp_permease"/>
</dbReference>
<evidence type="ECO:0000256" key="2">
    <source>
        <dbReference type="ARBA" id="ARBA00022448"/>
    </source>
</evidence>
<evidence type="ECO:0000313" key="10">
    <source>
        <dbReference type="EMBL" id="NMQ19305.1"/>
    </source>
</evidence>
<evidence type="ECO:0000256" key="9">
    <source>
        <dbReference type="SAM" id="Phobius"/>
    </source>
</evidence>
<keyword evidence="3" id="KW-1003">Cell membrane</keyword>
<keyword evidence="5" id="KW-0029">Amino-acid transport</keyword>
<keyword evidence="11" id="KW-1185">Reference proteome</keyword>
<evidence type="ECO:0000256" key="1">
    <source>
        <dbReference type="ARBA" id="ARBA00004429"/>
    </source>
</evidence>
<comment type="subcellular location">
    <subcellularLocation>
        <location evidence="1">Cell inner membrane</location>
        <topology evidence="1">Multi-pass membrane protein</topology>
    </subcellularLocation>
</comment>
<keyword evidence="2" id="KW-0813">Transport</keyword>
<dbReference type="EMBL" id="SPMZ01000023">
    <property type="protein sequence ID" value="NMQ19305.1"/>
    <property type="molecule type" value="Genomic_DNA"/>
</dbReference>
<evidence type="ECO:0000256" key="5">
    <source>
        <dbReference type="ARBA" id="ARBA00022970"/>
    </source>
</evidence>
<evidence type="ECO:0000313" key="11">
    <source>
        <dbReference type="Proteomes" id="UP000760480"/>
    </source>
</evidence>
<accession>A0ABX1TN26</accession>
<evidence type="ECO:0000256" key="7">
    <source>
        <dbReference type="ARBA" id="ARBA00023136"/>
    </source>
</evidence>
<dbReference type="PANTHER" id="PTHR11795:SF450">
    <property type="entry name" value="ABC TRANSPORTER PERMEASE PROTEIN"/>
    <property type="match status" value="1"/>
</dbReference>
<dbReference type="RefSeq" id="WP_420887082.1">
    <property type="nucleotide sequence ID" value="NZ_SPMZ01000023.1"/>
</dbReference>
<feature type="transmembrane region" description="Helical" evidence="9">
    <location>
        <begin position="91"/>
        <end position="114"/>
    </location>
</feature>
<evidence type="ECO:0000256" key="8">
    <source>
        <dbReference type="ARBA" id="ARBA00037998"/>
    </source>
</evidence>
<sequence length="131" mass="13422">MPEQLLQFLATGITIGSIYALVGLGFALIYNASDVVNFAQGEFVMLGAMATVALLNAGLPLVLAGLGATLLTALVGLLLERFAIEPAAGASVVSTIIVTIGAAIFLRGVVLLLWGKGFHALPPFTGDTPIQ</sequence>
<evidence type="ECO:0000256" key="6">
    <source>
        <dbReference type="ARBA" id="ARBA00022989"/>
    </source>
</evidence>
<keyword evidence="7 9" id="KW-0472">Membrane</keyword>
<reference evidence="10 11" key="1">
    <citation type="submission" date="2019-03" db="EMBL/GenBank/DDBJ databases">
        <title>Metabolic reconstructions from genomes of highly enriched 'Candidatus Accumulibacter' and 'Candidatus Competibacter' bioreactor populations.</title>
        <authorList>
            <person name="Annavajhala M.K."/>
            <person name="Welles L."/>
            <person name="Abbas B."/>
            <person name="Sorokin D."/>
            <person name="Park H."/>
            <person name="Van Loosdrecht M."/>
            <person name="Chandran K."/>
        </authorList>
    </citation>
    <scope>NUCLEOTIDE SEQUENCE [LARGE SCALE GENOMIC DNA]</scope>
    <source>
        <strain evidence="10 11">SBR_G</strain>
    </source>
</reference>
<organism evidence="10 11">
    <name type="scientific">Candidatus Competibacter phosphatis</name>
    <dbReference type="NCBI Taxonomy" id="221280"/>
    <lineage>
        <taxon>Bacteria</taxon>
        <taxon>Pseudomonadati</taxon>
        <taxon>Pseudomonadota</taxon>
        <taxon>Gammaproteobacteria</taxon>
        <taxon>Candidatus Competibacteraceae</taxon>
        <taxon>Candidatus Competibacter</taxon>
    </lineage>
</organism>
<feature type="non-terminal residue" evidence="10">
    <location>
        <position position="131"/>
    </location>
</feature>
<keyword evidence="6 9" id="KW-1133">Transmembrane helix</keyword>
<feature type="transmembrane region" description="Helical" evidence="9">
    <location>
        <begin position="61"/>
        <end position="79"/>
    </location>
</feature>
<keyword evidence="4 9" id="KW-0812">Transmembrane</keyword>
<dbReference type="PANTHER" id="PTHR11795">
    <property type="entry name" value="BRANCHED-CHAIN AMINO ACID TRANSPORT SYSTEM PERMEASE PROTEIN LIVH"/>
    <property type="match status" value="1"/>
</dbReference>
<dbReference type="InterPro" id="IPR052157">
    <property type="entry name" value="BCAA_transport_permease"/>
</dbReference>